<organism evidence="2 3">
    <name type="scientific">Achlya hypogyna</name>
    <name type="common">Oomycete</name>
    <name type="synonym">Protoachlya hypogyna</name>
    <dbReference type="NCBI Taxonomy" id="1202772"/>
    <lineage>
        <taxon>Eukaryota</taxon>
        <taxon>Sar</taxon>
        <taxon>Stramenopiles</taxon>
        <taxon>Oomycota</taxon>
        <taxon>Saprolegniomycetes</taxon>
        <taxon>Saprolegniales</taxon>
        <taxon>Achlyaceae</taxon>
        <taxon>Achlya</taxon>
    </lineage>
</organism>
<dbReference type="EMBL" id="JNBR01000038">
    <property type="protein sequence ID" value="OQR99842.1"/>
    <property type="molecule type" value="Genomic_DNA"/>
</dbReference>
<evidence type="ECO:0008006" key="4">
    <source>
        <dbReference type="Google" id="ProtNLM"/>
    </source>
</evidence>
<dbReference type="OrthoDB" id="109291at2759"/>
<keyword evidence="3" id="KW-1185">Reference proteome</keyword>
<comment type="caution">
    <text evidence="2">The sequence shown here is derived from an EMBL/GenBank/DDBJ whole genome shotgun (WGS) entry which is preliminary data.</text>
</comment>
<dbReference type="InterPro" id="IPR012545">
    <property type="entry name" value="DUF1697"/>
</dbReference>
<feature type="region of interest" description="Disordered" evidence="1">
    <location>
        <begin position="1"/>
        <end position="24"/>
    </location>
</feature>
<name>A0A1V9ZPC3_ACHHY</name>
<evidence type="ECO:0000256" key="1">
    <source>
        <dbReference type="SAM" id="MobiDB-lite"/>
    </source>
</evidence>
<gene>
    <name evidence="2" type="ORF">ACHHYP_04233</name>
</gene>
<reference evidence="2 3" key="1">
    <citation type="journal article" date="2014" name="Genome Biol. Evol.">
        <title>The secreted proteins of Achlya hypogyna and Thraustotheca clavata identify the ancestral oomycete secretome and reveal gene acquisitions by horizontal gene transfer.</title>
        <authorList>
            <person name="Misner I."/>
            <person name="Blouin N."/>
            <person name="Leonard G."/>
            <person name="Richards T.A."/>
            <person name="Lane C.E."/>
        </authorList>
    </citation>
    <scope>NUCLEOTIDE SEQUENCE [LARGE SCALE GENOMIC DNA]</scope>
    <source>
        <strain evidence="2 3">ATCC 48635</strain>
    </source>
</reference>
<dbReference type="PANTHER" id="PTHR36439">
    <property type="entry name" value="BLL4334 PROTEIN"/>
    <property type="match status" value="1"/>
</dbReference>
<accession>A0A1V9ZPC3</accession>
<dbReference type="Proteomes" id="UP000243579">
    <property type="component" value="Unassembled WGS sequence"/>
</dbReference>
<dbReference type="STRING" id="1202772.A0A1V9ZPC3"/>
<dbReference type="SUPFAM" id="SSF160379">
    <property type="entry name" value="SP0830-like"/>
    <property type="match status" value="1"/>
</dbReference>
<proteinExistence type="predicted"/>
<evidence type="ECO:0000313" key="3">
    <source>
        <dbReference type="Proteomes" id="UP000243579"/>
    </source>
</evidence>
<dbReference type="Pfam" id="PF08002">
    <property type="entry name" value="DUF1697"/>
    <property type="match status" value="1"/>
</dbReference>
<dbReference type="PANTHER" id="PTHR36439:SF1">
    <property type="entry name" value="DUF1697 DOMAIN-CONTAINING PROTEIN"/>
    <property type="match status" value="1"/>
</dbReference>
<dbReference type="AlphaFoldDB" id="A0A1V9ZPC3"/>
<sequence>MVKRKTRCHGSTTAPKKARATGTDEPPLSVAFLRAVNVGGRTVKMDVIAEHFRAMGFTRVSTFLASGNVIFQVNGGDDIEGHIERYLAEHVGFSIPVMVRSKAAMEDVLRYIDGHTPPEATTVHAMFAKTVLSDNQETIASAWATESDSFARATIDTLVWFAETTMSNSPCFNKPFEKLLGVPLTLRNANTVRRLLAKMV</sequence>
<evidence type="ECO:0000313" key="2">
    <source>
        <dbReference type="EMBL" id="OQR99842.1"/>
    </source>
</evidence>
<dbReference type="Gene3D" id="3.30.70.1280">
    <property type="entry name" value="SP0830-like domains"/>
    <property type="match status" value="1"/>
</dbReference>
<dbReference type="PIRSF" id="PIRSF008502">
    <property type="entry name" value="UCP008502"/>
    <property type="match status" value="1"/>
</dbReference>
<protein>
    <recommendedName>
        <fullName evidence="4">DUF1697 domain-containing protein</fullName>
    </recommendedName>
</protein>